<dbReference type="GeneID" id="100367112"/>
<dbReference type="Pfam" id="PF25555">
    <property type="entry name" value="RAB3A-like_C"/>
    <property type="match status" value="1"/>
</dbReference>
<dbReference type="PANTHER" id="PTHR14430">
    <property type="entry name" value="RABIN3-RELATED"/>
    <property type="match status" value="1"/>
</dbReference>
<name>A0ABM0GM85_SACKO</name>
<feature type="region of interest" description="Disordered" evidence="4">
    <location>
        <begin position="43"/>
        <end position="81"/>
    </location>
</feature>
<feature type="coiled-coil region" evidence="3">
    <location>
        <begin position="163"/>
        <end position="197"/>
    </location>
</feature>
<accession>A0ABM0GM85</accession>
<gene>
    <name evidence="7" type="primary">LOC100367112</name>
</gene>
<comment type="similarity">
    <text evidence="2">Belongs to the SEC2 family.</text>
</comment>
<dbReference type="PANTHER" id="PTHR14430:SF0">
    <property type="entry name" value="SEC2P DOMAIN-CONTAINING PROTEIN"/>
    <property type="match status" value="1"/>
</dbReference>
<feature type="domain" description="GDP/GTP exchange factor Sec2 N-terminal" evidence="5">
    <location>
        <begin position="103"/>
        <end position="197"/>
    </location>
</feature>
<dbReference type="Pfam" id="PF06428">
    <property type="entry name" value="Sec2p"/>
    <property type="match status" value="1"/>
</dbReference>
<evidence type="ECO:0000256" key="2">
    <source>
        <dbReference type="ARBA" id="ARBA00025794"/>
    </source>
</evidence>
<evidence type="ECO:0000256" key="3">
    <source>
        <dbReference type="SAM" id="Coils"/>
    </source>
</evidence>
<keyword evidence="6" id="KW-1185">Reference proteome</keyword>
<evidence type="ECO:0000256" key="1">
    <source>
        <dbReference type="ARBA" id="ARBA00023054"/>
    </source>
</evidence>
<dbReference type="RefSeq" id="XP_002733026.1">
    <property type="nucleotide sequence ID" value="XM_002732980.2"/>
</dbReference>
<evidence type="ECO:0000256" key="4">
    <source>
        <dbReference type="SAM" id="MobiDB-lite"/>
    </source>
</evidence>
<evidence type="ECO:0000313" key="6">
    <source>
        <dbReference type="Proteomes" id="UP000694865"/>
    </source>
</evidence>
<dbReference type="Proteomes" id="UP000694865">
    <property type="component" value="Unplaced"/>
</dbReference>
<evidence type="ECO:0000259" key="5">
    <source>
        <dbReference type="Pfam" id="PF06428"/>
    </source>
</evidence>
<feature type="compositionally biased region" description="Basic and acidic residues" evidence="4">
    <location>
        <begin position="53"/>
        <end position="73"/>
    </location>
</feature>
<evidence type="ECO:0000313" key="7">
    <source>
        <dbReference type="RefSeq" id="XP_002733026.1"/>
    </source>
</evidence>
<sequence>MMKIKNFRLKRKQQLHAINKPESLAVEITGLQRAKSTPILSKNDLPCDDDEQEKISDCHDDNKSVESIEKNETESNGGPINFKSSFDNEWDNNGDVTRVRSQSTAESARMQAIDKLQVELRKAQEALQLKDEQVAKLSGIQTEMDRELEELTACLFQEAHGMVREANIKQATSEKALKEAQTKIDVLQAEVSALKSLVITSTPSMHYRKSKLGFLRHGNHTPNPSFSPSHQKASSVGGLTPIQVPAEQKEIDPMLYQEFIAFKRATHADNHESVFIKRVLQEDIEPCLHFANAELCSALLNCIEKNILCIEPIMTSSYPKKCALTGTQKVCKYRFRLGETDKWYNISAACRDRITAVCDFYTYLRYIKQGLVKADEKDMYWEVIRLRSDMSLVKLGL</sequence>
<organism evidence="6 7">
    <name type="scientific">Saccoglossus kowalevskii</name>
    <name type="common">Acorn worm</name>
    <dbReference type="NCBI Taxonomy" id="10224"/>
    <lineage>
        <taxon>Eukaryota</taxon>
        <taxon>Metazoa</taxon>
        <taxon>Hemichordata</taxon>
        <taxon>Enteropneusta</taxon>
        <taxon>Harrimaniidae</taxon>
        <taxon>Saccoglossus</taxon>
    </lineage>
</organism>
<keyword evidence="1 3" id="KW-0175">Coiled coil</keyword>
<dbReference type="InterPro" id="IPR040351">
    <property type="entry name" value="RAB3IL/RAB3IP/Sec2"/>
</dbReference>
<proteinExistence type="inferred from homology"/>
<protein>
    <submittedName>
        <fullName evidence="7">Rab-3A-interacting protein-like</fullName>
    </submittedName>
</protein>
<dbReference type="CDD" id="cd21044">
    <property type="entry name" value="Rab11BD_RAB3IP_like"/>
    <property type="match status" value="1"/>
</dbReference>
<dbReference type="SUPFAM" id="SSF144284">
    <property type="entry name" value="Sec2 N-terminal region"/>
    <property type="match status" value="1"/>
</dbReference>
<reference evidence="7" key="1">
    <citation type="submission" date="2025-08" db="UniProtKB">
        <authorList>
            <consortium name="RefSeq"/>
        </authorList>
    </citation>
    <scope>IDENTIFICATION</scope>
    <source>
        <tissue evidence="7">Testes</tissue>
    </source>
</reference>
<dbReference type="Gene3D" id="1.20.5.4880">
    <property type="match status" value="1"/>
</dbReference>
<dbReference type="InterPro" id="IPR009449">
    <property type="entry name" value="Sec2_N"/>
</dbReference>